<dbReference type="InterPro" id="IPR002539">
    <property type="entry name" value="MaoC-like_dom"/>
</dbReference>
<dbReference type="STRING" id="311410.LA5095_03921"/>
<dbReference type="InterPro" id="IPR052342">
    <property type="entry name" value="MCH/BMMD"/>
</dbReference>
<reference evidence="3" key="1">
    <citation type="submission" date="2015-07" db="EMBL/GenBank/DDBJ databases">
        <authorList>
            <person name="Rodrigo-Torres Lidia"/>
            <person name="Arahal R.David."/>
        </authorList>
    </citation>
    <scope>NUCLEOTIDE SEQUENCE [LARGE SCALE GENOMIC DNA]</scope>
    <source>
        <strain evidence="3">CECT 5096</strain>
    </source>
</reference>
<dbReference type="Gene3D" id="3.10.129.10">
    <property type="entry name" value="Hotdog Thioesterase"/>
    <property type="match status" value="1"/>
</dbReference>
<dbReference type="GO" id="GO:0016740">
    <property type="term" value="F:transferase activity"/>
    <property type="evidence" value="ECO:0007669"/>
    <property type="project" value="UniProtKB-KW"/>
</dbReference>
<keyword evidence="3" id="KW-1185">Reference proteome</keyword>
<dbReference type="PANTHER" id="PTHR43664:SF1">
    <property type="entry name" value="BETA-METHYLMALYL-COA DEHYDRATASE"/>
    <property type="match status" value="1"/>
</dbReference>
<evidence type="ECO:0000259" key="1">
    <source>
        <dbReference type="Pfam" id="PF01575"/>
    </source>
</evidence>
<dbReference type="InterPro" id="IPR029069">
    <property type="entry name" value="HotDog_dom_sf"/>
</dbReference>
<dbReference type="AlphaFoldDB" id="A0A0M7AT18"/>
<accession>A0A0M7AT18</accession>
<dbReference type="Pfam" id="PF01575">
    <property type="entry name" value="MaoC_dehydratas"/>
    <property type="match status" value="1"/>
</dbReference>
<sequence>MISLSELPSNMLREAQAQVLITPAVSPTANLQIKQPRYMTDRTYFEDLAPDQEFDLGAIDVSKDDIIEFASEFDPQSFHMSEEAGKASILGGLAASGWHTASLIMRLLATNLFNKSTGRGSPGVSRLKWKHPVFPGDTLSATAKILEMKDLRSKPQLGMVFIRVRATNQDDVEVIEWDNPVLFERREPAR</sequence>
<dbReference type="Proteomes" id="UP000049983">
    <property type="component" value="Unassembled WGS sequence"/>
</dbReference>
<dbReference type="SUPFAM" id="SSF54637">
    <property type="entry name" value="Thioesterase/thiol ester dehydrase-isomerase"/>
    <property type="match status" value="1"/>
</dbReference>
<dbReference type="CDD" id="cd03454">
    <property type="entry name" value="YdeM"/>
    <property type="match status" value="1"/>
</dbReference>
<dbReference type="EMBL" id="CXWC01000013">
    <property type="protein sequence ID" value="CTQ77566.1"/>
    <property type="molecule type" value="Genomic_DNA"/>
</dbReference>
<gene>
    <name evidence="2" type="ORF">LA5096_05203</name>
</gene>
<evidence type="ECO:0000313" key="2">
    <source>
        <dbReference type="EMBL" id="CTQ77566.1"/>
    </source>
</evidence>
<dbReference type="PANTHER" id="PTHR43664">
    <property type="entry name" value="MONOAMINE OXIDASE-RELATED"/>
    <property type="match status" value="1"/>
</dbReference>
<organism evidence="2 3">
    <name type="scientific">Roseibium album</name>
    <dbReference type="NCBI Taxonomy" id="311410"/>
    <lineage>
        <taxon>Bacteria</taxon>
        <taxon>Pseudomonadati</taxon>
        <taxon>Pseudomonadota</taxon>
        <taxon>Alphaproteobacteria</taxon>
        <taxon>Hyphomicrobiales</taxon>
        <taxon>Stappiaceae</taxon>
        <taxon>Roseibium</taxon>
    </lineage>
</organism>
<name>A0A0M7AT18_9HYPH</name>
<keyword evidence="2" id="KW-0808">Transferase</keyword>
<evidence type="ECO:0000313" key="3">
    <source>
        <dbReference type="Proteomes" id="UP000049983"/>
    </source>
</evidence>
<feature type="domain" description="MaoC-like" evidence="1">
    <location>
        <begin position="50"/>
        <end position="153"/>
    </location>
</feature>
<protein>
    <submittedName>
        <fullName evidence="2">Bifunctional enoyl-CoA hydratase/phosphate acetyltransferase</fullName>
    </submittedName>
</protein>
<proteinExistence type="predicted"/>